<organism evidence="1 2">
    <name type="scientific">Glycomyces paridis</name>
    <dbReference type="NCBI Taxonomy" id="2126555"/>
    <lineage>
        <taxon>Bacteria</taxon>
        <taxon>Bacillati</taxon>
        <taxon>Actinomycetota</taxon>
        <taxon>Actinomycetes</taxon>
        <taxon>Glycomycetales</taxon>
        <taxon>Glycomycetaceae</taxon>
        <taxon>Glycomyces</taxon>
    </lineage>
</organism>
<name>A0A4S8P2V6_9ACTN</name>
<evidence type="ECO:0000313" key="1">
    <source>
        <dbReference type="EMBL" id="THV23605.1"/>
    </source>
</evidence>
<dbReference type="Proteomes" id="UP000305792">
    <property type="component" value="Unassembled WGS sequence"/>
</dbReference>
<evidence type="ECO:0000313" key="2">
    <source>
        <dbReference type="Proteomes" id="UP000305792"/>
    </source>
</evidence>
<gene>
    <name evidence="1" type="ORF">E9998_22695</name>
</gene>
<reference evidence="1 2" key="1">
    <citation type="journal article" date="2018" name="Int. J. Syst. Evol. Microbiol.">
        <title>Glycomyces paridis sp. nov., isolated from the medicinal plant Paris polyphylla.</title>
        <authorList>
            <person name="Fang X.M."/>
            <person name="Bai J.L."/>
            <person name="Su J."/>
            <person name="Zhao L.L."/>
            <person name="Liu H.Y."/>
            <person name="Ma B.P."/>
            <person name="Zhang Y.Q."/>
            <person name="Yu L.Y."/>
        </authorList>
    </citation>
    <scope>NUCLEOTIDE SEQUENCE [LARGE SCALE GENOMIC DNA]</scope>
    <source>
        <strain evidence="1 2">CPCC 204357</strain>
    </source>
</reference>
<proteinExistence type="predicted"/>
<protein>
    <submittedName>
        <fullName evidence="1">Uncharacterized protein</fullName>
    </submittedName>
</protein>
<dbReference type="AlphaFoldDB" id="A0A4S8P2V6"/>
<comment type="caution">
    <text evidence="1">The sequence shown here is derived from an EMBL/GenBank/DDBJ whole genome shotgun (WGS) entry which is preliminary data.</text>
</comment>
<sequence>MRTRPSAACSAALADPSAPRFAELAQRRSVKLTPVLNMAARRPMPLTRHNFAAPSEFAIYTNLAILANLVPMVKDPLIRDLVAILMPEPDKLAVFSDPTYFEEYQNTLDATYDAREELAGQMAETAEASDTDPLLEAITEASRIINAQEEQRRLLFAYAREHVRGRPYSFDVLGRAAGKPASTVRSSIKQADIDAVAKLIGPAAREEAQVSREEAAMANLRGLLDRVDPEIRTSLLAHDGAQLRPLLAGLHDEAVERVIARLRQG</sequence>
<accession>A0A4S8P2V6</accession>
<keyword evidence="2" id="KW-1185">Reference proteome</keyword>
<dbReference type="RefSeq" id="WP_136531978.1">
    <property type="nucleotide sequence ID" value="NZ_STGX01000021.1"/>
</dbReference>
<dbReference type="EMBL" id="STGX01000021">
    <property type="protein sequence ID" value="THV23605.1"/>
    <property type="molecule type" value="Genomic_DNA"/>
</dbReference>